<feature type="transmembrane region" description="Helical" evidence="1">
    <location>
        <begin position="153"/>
        <end position="172"/>
    </location>
</feature>
<proteinExistence type="predicted"/>
<sequence length="173" mass="20179">MGNNEQVDIRRRTANTIEIQEPLLDNDNSKVQQHKKRPRASLILRILNAIKWTTVAFITSWYFEALQGINQVLENDNWRRKIFYISLFALLNMLLIFIYLQYYIPFTKKVSPPKFSSWNTDNNLKNFIPIATFMGLIGIIGLLISFWHIWGFFGTPLVIFSALVSIVNILNVL</sequence>
<gene>
    <name evidence="2" type="ORF">C1645_822082</name>
</gene>
<dbReference type="OrthoDB" id="2388049at2759"/>
<dbReference type="AlphaFoldDB" id="A0A397T3B0"/>
<dbReference type="PANTHER" id="PTHR31134:SF1">
    <property type="entry name" value="TRANSMEMBRANE PROTEIN 128"/>
    <property type="match status" value="1"/>
</dbReference>
<evidence type="ECO:0000313" key="2">
    <source>
        <dbReference type="EMBL" id="RIA91386.1"/>
    </source>
</evidence>
<evidence type="ECO:0008006" key="4">
    <source>
        <dbReference type="Google" id="ProtNLM"/>
    </source>
</evidence>
<keyword evidence="1" id="KW-1133">Transmembrane helix</keyword>
<comment type="caution">
    <text evidence="2">The sequence shown here is derived from an EMBL/GenBank/DDBJ whole genome shotgun (WGS) entry which is preliminary data.</text>
</comment>
<feature type="transmembrane region" description="Helical" evidence="1">
    <location>
        <begin position="83"/>
        <end position="106"/>
    </location>
</feature>
<name>A0A397T3B0_9GLOM</name>
<keyword evidence="1" id="KW-0472">Membrane</keyword>
<dbReference type="InterPro" id="IPR033579">
    <property type="entry name" value="TMEM128"/>
</dbReference>
<dbReference type="EMBL" id="QKYT01000153">
    <property type="protein sequence ID" value="RIA91386.1"/>
    <property type="molecule type" value="Genomic_DNA"/>
</dbReference>
<dbReference type="PANTHER" id="PTHR31134">
    <property type="entry name" value="TRANSMEMBRANE PROTEIN 128"/>
    <property type="match status" value="1"/>
</dbReference>
<dbReference type="Pfam" id="PF20479">
    <property type="entry name" value="TMEM128"/>
    <property type="match status" value="1"/>
</dbReference>
<keyword evidence="3" id="KW-1185">Reference proteome</keyword>
<evidence type="ECO:0000256" key="1">
    <source>
        <dbReference type="SAM" id="Phobius"/>
    </source>
</evidence>
<dbReference type="Proteomes" id="UP000265703">
    <property type="component" value="Unassembled WGS sequence"/>
</dbReference>
<reference evidence="2 3" key="1">
    <citation type="submission" date="2018-06" db="EMBL/GenBank/DDBJ databases">
        <title>Comparative genomics reveals the genomic features of Rhizophagus irregularis, R. cerebriforme, R. diaphanum and Gigaspora rosea, and their symbiotic lifestyle signature.</title>
        <authorList>
            <person name="Morin E."/>
            <person name="San Clemente H."/>
            <person name="Chen E.C.H."/>
            <person name="De La Providencia I."/>
            <person name="Hainaut M."/>
            <person name="Kuo A."/>
            <person name="Kohler A."/>
            <person name="Murat C."/>
            <person name="Tang N."/>
            <person name="Roy S."/>
            <person name="Loubradou J."/>
            <person name="Henrissat B."/>
            <person name="Grigoriev I.V."/>
            <person name="Corradi N."/>
            <person name="Roux C."/>
            <person name="Martin F.M."/>
        </authorList>
    </citation>
    <scope>NUCLEOTIDE SEQUENCE [LARGE SCALE GENOMIC DNA]</scope>
    <source>
        <strain evidence="2 3">DAOM 227022</strain>
    </source>
</reference>
<evidence type="ECO:0000313" key="3">
    <source>
        <dbReference type="Proteomes" id="UP000265703"/>
    </source>
</evidence>
<keyword evidence="1" id="KW-0812">Transmembrane</keyword>
<protein>
    <recommendedName>
        <fullName evidence="4">Transmembrane protein</fullName>
    </recommendedName>
</protein>
<accession>A0A397T3B0</accession>
<feature type="transmembrane region" description="Helical" evidence="1">
    <location>
        <begin position="42"/>
        <end position="63"/>
    </location>
</feature>
<organism evidence="2 3">
    <name type="scientific">Glomus cerebriforme</name>
    <dbReference type="NCBI Taxonomy" id="658196"/>
    <lineage>
        <taxon>Eukaryota</taxon>
        <taxon>Fungi</taxon>
        <taxon>Fungi incertae sedis</taxon>
        <taxon>Mucoromycota</taxon>
        <taxon>Glomeromycotina</taxon>
        <taxon>Glomeromycetes</taxon>
        <taxon>Glomerales</taxon>
        <taxon>Glomeraceae</taxon>
        <taxon>Glomus</taxon>
    </lineage>
</organism>
<feature type="transmembrane region" description="Helical" evidence="1">
    <location>
        <begin position="127"/>
        <end position="147"/>
    </location>
</feature>